<organism evidence="1 2">
    <name type="scientific">Psychrobacillus soli</name>
    <dbReference type="NCBI Taxonomy" id="1543965"/>
    <lineage>
        <taxon>Bacteria</taxon>
        <taxon>Bacillati</taxon>
        <taxon>Bacillota</taxon>
        <taxon>Bacilli</taxon>
        <taxon>Bacillales</taxon>
        <taxon>Bacillaceae</taxon>
        <taxon>Psychrobacillus</taxon>
    </lineage>
</organism>
<protein>
    <submittedName>
        <fullName evidence="1">Uncharacterized protein</fullName>
    </submittedName>
</protein>
<dbReference type="OrthoDB" id="2905540at2"/>
<dbReference type="EMBL" id="VDGG01000018">
    <property type="protein sequence ID" value="TQR14762.1"/>
    <property type="molecule type" value="Genomic_DNA"/>
</dbReference>
<gene>
    <name evidence="1" type="ORF">FG383_10345</name>
</gene>
<dbReference type="AlphaFoldDB" id="A0A544TBA7"/>
<dbReference type="Proteomes" id="UP000318937">
    <property type="component" value="Unassembled WGS sequence"/>
</dbReference>
<dbReference type="RefSeq" id="WP_142607378.1">
    <property type="nucleotide sequence ID" value="NZ_VDGG01000018.1"/>
</dbReference>
<sequence>MPTEMLAGFFYQINRNIDKGILSDAMYYSEIKLIERAANRRGIPLKKLYEQGSRLIELEKEGKKQAQAQIYPLNIHRRKGL</sequence>
<comment type="caution">
    <text evidence="1">The sequence shown here is derived from an EMBL/GenBank/DDBJ whole genome shotgun (WGS) entry which is preliminary data.</text>
</comment>
<proteinExistence type="predicted"/>
<reference evidence="1 2" key="1">
    <citation type="submission" date="2019-05" db="EMBL/GenBank/DDBJ databases">
        <title>Psychrobacillus vulpis sp. nov., a new species isolated from feces of a red fox that inhabits in The Tablas de Daimiel Natural Park, Albacete, Spain.</title>
        <authorList>
            <person name="Rodriguez M."/>
            <person name="Reina J.C."/>
            <person name="Bejar V."/>
            <person name="Llamas I."/>
        </authorList>
    </citation>
    <scope>NUCLEOTIDE SEQUENCE [LARGE SCALE GENOMIC DNA]</scope>
    <source>
        <strain evidence="1 2">NHI-2</strain>
    </source>
</reference>
<evidence type="ECO:0000313" key="2">
    <source>
        <dbReference type="Proteomes" id="UP000318937"/>
    </source>
</evidence>
<name>A0A544TBA7_9BACI</name>
<keyword evidence="2" id="KW-1185">Reference proteome</keyword>
<evidence type="ECO:0000313" key="1">
    <source>
        <dbReference type="EMBL" id="TQR14762.1"/>
    </source>
</evidence>
<accession>A0A544TBA7</accession>